<evidence type="ECO:0000256" key="6">
    <source>
        <dbReference type="RuleBase" id="RU003560"/>
    </source>
</evidence>
<evidence type="ECO:0000256" key="1">
    <source>
        <dbReference type="ARBA" id="ARBA00001933"/>
    </source>
</evidence>
<comment type="caution">
    <text evidence="7">The sequence shown here is derived from an EMBL/GenBank/DDBJ whole genome shotgun (WGS) entry which is preliminary data.</text>
</comment>
<dbReference type="Gene3D" id="3.40.640.10">
    <property type="entry name" value="Type I PLP-dependent aspartate aminotransferase-like (Major domain)"/>
    <property type="match status" value="1"/>
</dbReference>
<dbReference type="Gene3D" id="3.90.1150.10">
    <property type="entry name" value="Aspartate Aminotransferase, domain 1"/>
    <property type="match status" value="1"/>
</dbReference>
<keyword evidence="8" id="KW-1185">Reference proteome</keyword>
<dbReference type="GO" id="GO:0030170">
    <property type="term" value="F:pyridoxal phosphate binding"/>
    <property type="evidence" value="ECO:0007669"/>
    <property type="project" value="InterPro"/>
</dbReference>
<dbReference type="EMBL" id="WXYQ01000007">
    <property type="protein sequence ID" value="NBG96313.1"/>
    <property type="molecule type" value="Genomic_DNA"/>
</dbReference>
<dbReference type="GO" id="GO:0008483">
    <property type="term" value="F:transaminase activity"/>
    <property type="evidence" value="ECO:0007669"/>
    <property type="project" value="UniProtKB-KW"/>
</dbReference>
<dbReference type="CDD" id="cd00610">
    <property type="entry name" value="OAT_like"/>
    <property type="match status" value="1"/>
</dbReference>
<dbReference type="InterPro" id="IPR015422">
    <property type="entry name" value="PyrdxlP-dep_Trfase_small"/>
</dbReference>
<dbReference type="InterPro" id="IPR049704">
    <property type="entry name" value="Aminotrans_3_PPA_site"/>
</dbReference>
<dbReference type="InterPro" id="IPR015421">
    <property type="entry name" value="PyrdxlP-dep_Trfase_major"/>
</dbReference>
<gene>
    <name evidence="7" type="ORF">GTQ45_11265</name>
</gene>
<dbReference type="InterPro" id="IPR015424">
    <property type="entry name" value="PyrdxlP-dep_Trfase"/>
</dbReference>
<evidence type="ECO:0000256" key="2">
    <source>
        <dbReference type="ARBA" id="ARBA00008954"/>
    </source>
</evidence>
<name>A0A845QCI1_9HYPH</name>
<comment type="similarity">
    <text evidence="2 6">Belongs to the class-III pyridoxal-phosphate-dependent aminotransferase family.</text>
</comment>
<dbReference type="PROSITE" id="PS00600">
    <property type="entry name" value="AA_TRANSFER_CLASS_3"/>
    <property type="match status" value="1"/>
</dbReference>
<dbReference type="Proteomes" id="UP000470384">
    <property type="component" value="Unassembled WGS sequence"/>
</dbReference>
<dbReference type="PANTHER" id="PTHR43094">
    <property type="entry name" value="AMINOTRANSFERASE"/>
    <property type="match status" value="1"/>
</dbReference>
<evidence type="ECO:0000313" key="7">
    <source>
        <dbReference type="EMBL" id="NBG96313.1"/>
    </source>
</evidence>
<evidence type="ECO:0000256" key="4">
    <source>
        <dbReference type="ARBA" id="ARBA00022679"/>
    </source>
</evidence>
<sequence>MSAACDAAQEFTAMTPPDDLGPAVTPNDLDAFWVPFTPNAEFKQRPRLVARAEGMHYYTPEGRAVLDATAGLWCANAGHCRKPIVEAIQKAAAELDFAPSFQFSHPKAFELASRIAALAPGDLNHVFFGNSGSEADDTALKIALAYHRARGEGSRTRLIGRERAYHGVGFGGISVGGMVLNRKWFSGAMLPGVDHLPHTYSREHQAFTTGQPEWGAHLADDLERMIALHDASTIAAVIVEPMAGSTGVLPPPKGYLERLREITSKHGILLIFDEVITGYGRLGASFAAERFGVVPDMITFAKGVTSASVPLSGVIATEDIYKTFADSVAGADHAIDLFHGYTYSAHPLACAAGLATLDLYRDEGLFERVAGLEAMWADAIMDLKDHPLVEDIRQLGLTAAFDLAPVPGTPARRGFDAMRAGFHDHDIMLRASADTICLSPPLIVSEAEIGEIVARTRKAFDQVA</sequence>
<evidence type="ECO:0000313" key="8">
    <source>
        <dbReference type="Proteomes" id="UP000470384"/>
    </source>
</evidence>
<organism evidence="7 8">
    <name type="scientific">Pyruvatibacter mobilis</name>
    <dbReference type="NCBI Taxonomy" id="1712261"/>
    <lineage>
        <taxon>Bacteria</taxon>
        <taxon>Pseudomonadati</taxon>
        <taxon>Pseudomonadota</taxon>
        <taxon>Alphaproteobacteria</taxon>
        <taxon>Hyphomicrobiales</taxon>
        <taxon>Parvibaculaceae</taxon>
        <taxon>Pyruvatibacter</taxon>
    </lineage>
</organism>
<proteinExistence type="inferred from homology"/>
<dbReference type="SUPFAM" id="SSF53383">
    <property type="entry name" value="PLP-dependent transferases"/>
    <property type="match status" value="1"/>
</dbReference>
<evidence type="ECO:0000256" key="5">
    <source>
        <dbReference type="ARBA" id="ARBA00022898"/>
    </source>
</evidence>
<accession>A0A845QCI1</accession>
<dbReference type="Pfam" id="PF00202">
    <property type="entry name" value="Aminotran_3"/>
    <property type="match status" value="1"/>
</dbReference>
<evidence type="ECO:0000256" key="3">
    <source>
        <dbReference type="ARBA" id="ARBA00022576"/>
    </source>
</evidence>
<dbReference type="AlphaFoldDB" id="A0A845QCI1"/>
<keyword evidence="4 7" id="KW-0808">Transferase</keyword>
<comment type="cofactor">
    <cofactor evidence="1">
        <name>pyridoxal 5'-phosphate</name>
        <dbReference type="ChEBI" id="CHEBI:597326"/>
    </cofactor>
</comment>
<protein>
    <submittedName>
        <fullName evidence="7">Aminotransferase class III-fold pyridoxal phosphate-dependent enzyme</fullName>
    </submittedName>
</protein>
<dbReference type="PANTHER" id="PTHR43094:SF1">
    <property type="entry name" value="AMINOTRANSFERASE CLASS-III"/>
    <property type="match status" value="1"/>
</dbReference>
<reference evidence="7 8" key="1">
    <citation type="journal article" date="2016" name="Int. J. Syst. Evol. Microbiol.">
        <title>Pyruvatibacter mobilis gen. nov., sp. nov., a marine bacterium from the culture broth of Picochlorum sp. 122.</title>
        <authorList>
            <person name="Wang G."/>
            <person name="Tang M."/>
            <person name="Wu H."/>
            <person name="Dai S."/>
            <person name="Li T."/>
            <person name="Chen C."/>
            <person name="He H."/>
            <person name="Fan J."/>
            <person name="Xiang W."/>
            <person name="Li X."/>
        </authorList>
    </citation>
    <scope>NUCLEOTIDE SEQUENCE [LARGE SCALE GENOMIC DNA]</scope>
    <source>
        <strain evidence="7 8">GYP-11</strain>
    </source>
</reference>
<dbReference type="InterPro" id="IPR005814">
    <property type="entry name" value="Aminotrans_3"/>
</dbReference>
<dbReference type="FunFam" id="3.40.640.10:FF:000014">
    <property type="entry name" value="Adenosylmethionine-8-amino-7-oxononanoate aminotransferase, probable"/>
    <property type="match status" value="1"/>
</dbReference>
<keyword evidence="5 6" id="KW-0663">Pyridoxal phosphate</keyword>
<keyword evidence="3 7" id="KW-0032">Aminotransferase</keyword>
<dbReference type="OrthoDB" id="9801834at2"/>